<feature type="region of interest" description="Disordered" evidence="1">
    <location>
        <begin position="24"/>
        <end position="61"/>
    </location>
</feature>
<keyword evidence="2" id="KW-0732">Signal</keyword>
<organism evidence="4 5">
    <name type="scientific">Hydrogenoanaerobacterium saccharovorans</name>
    <dbReference type="NCBI Taxonomy" id="474960"/>
    <lineage>
        <taxon>Bacteria</taxon>
        <taxon>Bacillati</taxon>
        <taxon>Bacillota</taxon>
        <taxon>Clostridia</taxon>
        <taxon>Eubacteriales</taxon>
        <taxon>Oscillospiraceae</taxon>
        <taxon>Hydrogenoanaerobacterium</taxon>
    </lineage>
</organism>
<dbReference type="GO" id="GO:0016787">
    <property type="term" value="F:hydrolase activity"/>
    <property type="evidence" value="ECO:0007669"/>
    <property type="project" value="UniProtKB-KW"/>
</dbReference>
<keyword evidence="4" id="KW-0378">Hydrolase</keyword>
<reference evidence="4 5" key="1">
    <citation type="journal article" date="2021" name="Sci. Rep.">
        <title>The distribution of antibiotic resistance genes in chicken gut microbiota commensals.</title>
        <authorList>
            <person name="Juricova H."/>
            <person name="Matiasovicova J."/>
            <person name="Kubasova T."/>
            <person name="Cejkova D."/>
            <person name="Rychlik I."/>
        </authorList>
    </citation>
    <scope>NUCLEOTIDE SEQUENCE [LARGE SCALE GENOMIC DNA]</scope>
    <source>
        <strain evidence="4 5">An564</strain>
    </source>
</reference>
<dbReference type="RefSeq" id="WP_204720380.1">
    <property type="nucleotide sequence ID" value="NZ_JACSNR010000004.1"/>
</dbReference>
<sequence>MKKFLPFLMILALMLSLTACGTAQSGSEPESTAQSLEESSVQAALEAPEQDNSWQFDSPENHQMDPEVFEALHQALPGSGIHTMVTVKDGVIIDEYYGDGYDENSLFELYSASKSFTGALIGIAIDEGYIGGVDDRVSDYLPEVLEQEDTRKHDLTLRHLLTQTSGLEWYEWGSGYSNWTEFRSADNWVDYILSRALIHDPGTVFNYSTGNTHLLSAVLQSATGMTQEEYCRTRLFDPMGISEEAYWNTDPQGIADGGNGLVITSRDAARFGQLYLNGGTWNGQQLVPADWVEESTSRQNGGPGDATGAYGYQWWVRTHTAGEYGTYATPYPAASYDTYFAFGHAGQFIYVVPELQLVTVITSSCQSSYTPRAYFTDYVLNAYMGA</sequence>
<dbReference type="Proteomes" id="UP000724149">
    <property type="component" value="Unassembled WGS sequence"/>
</dbReference>
<dbReference type="InterPro" id="IPR050789">
    <property type="entry name" value="Diverse_Enzym_Activities"/>
</dbReference>
<dbReference type="InterPro" id="IPR012338">
    <property type="entry name" value="Beta-lactam/transpept-like"/>
</dbReference>
<dbReference type="PROSITE" id="PS51257">
    <property type="entry name" value="PROKAR_LIPOPROTEIN"/>
    <property type="match status" value="1"/>
</dbReference>
<feature type="signal peptide" evidence="2">
    <location>
        <begin position="1"/>
        <end position="25"/>
    </location>
</feature>
<dbReference type="PANTHER" id="PTHR43283:SF7">
    <property type="entry name" value="BETA-LACTAMASE-RELATED DOMAIN-CONTAINING PROTEIN"/>
    <property type="match status" value="1"/>
</dbReference>
<feature type="compositionally biased region" description="Polar residues" evidence="1">
    <location>
        <begin position="24"/>
        <end position="42"/>
    </location>
</feature>
<evidence type="ECO:0000259" key="3">
    <source>
        <dbReference type="Pfam" id="PF00144"/>
    </source>
</evidence>
<dbReference type="EMBL" id="JACSNR010000004">
    <property type="protein sequence ID" value="MBM6923121.1"/>
    <property type="molecule type" value="Genomic_DNA"/>
</dbReference>
<evidence type="ECO:0000256" key="2">
    <source>
        <dbReference type="SAM" id="SignalP"/>
    </source>
</evidence>
<feature type="domain" description="Beta-lactamase-related" evidence="3">
    <location>
        <begin position="78"/>
        <end position="374"/>
    </location>
</feature>
<dbReference type="Gene3D" id="3.40.710.10">
    <property type="entry name" value="DD-peptidase/beta-lactamase superfamily"/>
    <property type="match status" value="1"/>
</dbReference>
<evidence type="ECO:0000256" key="1">
    <source>
        <dbReference type="SAM" id="MobiDB-lite"/>
    </source>
</evidence>
<comment type="caution">
    <text evidence="4">The sequence shown here is derived from an EMBL/GenBank/DDBJ whole genome shotgun (WGS) entry which is preliminary data.</text>
</comment>
<proteinExistence type="predicted"/>
<feature type="chain" id="PRO_5046385029" evidence="2">
    <location>
        <begin position="26"/>
        <end position="386"/>
    </location>
</feature>
<accession>A0ABS2GLY9</accession>
<protein>
    <submittedName>
        <fullName evidence="4">Serine hydrolase</fullName>
    </submittedName>
</protein>
<evidence type="ECO:0000313" key="4">
    <source>
        <dbReference type="EMBL" id="MBM6923121.1"/>
    </source>
</evidence>
<dbReference type="SUPFAM" id="SSF56601">
    <property type="entry name" value="beta-lactamase/transpeptidase-like"/>
    <property type="match status" value="1"/>
</dbReference>
<keyword evidence="5" id="KW-1185">Reference proteome</keyword>
<gene>
    <name evidence="4" type="ORF">H9X81_05360</name>
</gene>
<evidence type="ECO:0000313" key="5">
    <source>
        <dbReference type="Proteomes" id="UP000724149"/>
    </source>
</evidence>
<dbReference type="PANTHER" id="PTHR43283">
    <property type="entry name" value="BETA-LACTAMASE-RELATED"/>
    <property type="match status" value="1"/>
</dbReference>
<name>A0ABS2GLY9_9FIRM</name>
<dbReference type="Pfam" id="PF00144">
    <property type="entry name" value="Beta-lactamase"/>
    <property type="match status" value="1"/>
</dbReference>
<dbReference type="InterPro" id="IPR001466">
    <property type="entry name" value="Beta-lactam-related"/>
</dbReference>